<sequence length="266" mass="28500">MSNLSEIDESNAQLLAAWKYFSRDLPAGRIEEIDGACLISSGTQMAMLNIIALTSPARNAGDLERRARRGVERARAAGVPWFMVVSDGWSPGGDPAATAGVLTRLGFQPVLAMTGMVTDTLAPPRHDPSGLDLRRVSDAETRAAMADINSGCYGTSIPDGRATIGHASNWTDGAFGRLGYLDGQPVCCAGTFLVDGVRYVGFVATAAEHRRKGYGEAVMRRCLDDAEQTTGARRTVLHATDVGRPVYEAMGYRAVTRFVFFVPPQA</sequence>
<organism evidence="2 3">
    <name type="scientific">Sorangium cellulosum</name>
    <name type="common">Polyangium cellulosum</name>
    <dbReference type="NCBI Taxonomy" id="56"/>
    <lineage>
        <taxon>Bacteria</taxon>
        <taxon>Pseudomonadati</taxon>
        <taxon>Myxococcota</taxon>
        <taxon>Polyangia</taxon>
        <taxon>Polyangiales</taxon>
        <taxon>Polyangiaceae</taxon>
        <taxon>Sorangium</taxon>
    </lineage>
</organism>
<dbReference type="EMBL" id="CP012673">
    <property type="protein sequence ID" value="AUX39467.1"/>
    <property type="molecule type" value="Genomic_DNA"/>
</dbReference>
<dbReference type="AlphaFoldDB" id="A0A2L0EJK7"/>
<feature type="domain" description="N-acetyltransferase" evidence="1">
    <location>
        <begin position="131"/>
        <end position="266"/>
    </location>
</feature>
<dbReference type="Pfam" id="PF00583">
    <property type="entry name" value="Acetyltransf_1"/>
    <property type="match status" value="1"/>
</dbReference>
<dbReference type="Proteomes" id="UP000238348">
    <property type="component" value="Chromosome"/>
</dbReference>
<dbReference type="PROSITE" id="PS51186">
    <property type="entry name" value="GNAT"/>
    <property type="match status" value="1"/>
</dbReference>
<name>A0A2L0EJK7_SORCE</name>
<dbReference type="RefSeq" id="WP_104977429.1">
    <property type="nucleotide sequence ID" value="NZ_CP012673.1"/>
</dbReference>
<dbReference type="InterPro" id="IPR016181">
    <property type="entry name" value="Acyl_CoA_acyltransferase"/>
</dbReference>
<evidence type="ECO:0000259" key="1">
    <source>
        <dbReference type="PROSITE" id="PS51186"/>
    </source>
</evidence>
<gene>
    <name evidence="2" type="ORF">SOCE26_008590</name>
</gene>
<protein>
    <recommendedName>
        <fullName evidence="1">N-acetyltransferase domain-containing protein</fullName>
    </recommendedName>
</protein>
<reference evidence="2 3" key="1">
    <citation type="submission" date="2015-09" db="EMBL/GenBank/DDBJ databases">
        <title>Sorangium comparison.</title>
        <authorList>
            <person name="Zaburannyi N."/>
            <person name="Bunk B."/>
            <person name="Overmann J."/>
            <person name="Mueller R."/>
        </authorList>
    </citation>
    <scope>NUCLEOTIDE SEQUENCE [LARGE SCALE GENOMIC DNA]</scope>
    <source>
        <strain evidence="2 3">So ce26</strain>
    </source>
</reference>
<dbReference type="InterPro" id="IPR000182">
    <property type="entry name" value="GNAT_dom"/>
</dbReference>
<proteinExistence type="predicted"/>
<accession>A0A2L0EJK7</accession>
<dbReference type="OrthoDB" id="1706016at2"/>
<dbReference type="SUPFAM" id="SSF55729">
    <property type="entry name" value="Acyl-CoA N-acyltransferases (Nat)"/>
    <property type="match status" value="1"/>
</dbReference>
<dbReference type="Gene3D" id="3.40.630.30">
    <property type="match status" value="1"/>
</dbReference>
<evidence type="ECO:0000313" key="2">
    <source>
        <dbReference type="EMBL" id="AUX39467.1"/>
    </source>
</evidence>
<evidence type="ECO:0000313" key="3">
    <source>
        <dbReference type="Proteomes" id="UP000238348"/>
    </source>
</evidence>
<dbReference type="CDD" id="cd04301">
    <property type="entry name" value="NAT_SF"/>
    <property type="match status" value="1"/>
</dbReference>
<dbReference type="GO" id="GO:0016747">
    <property type="term" value="F:acyltransferase activity, transferring groups other than amino-acyl groups"/>
    <property type="evidence" value="ECO:0007669"/>
    <property type="project" value="InterPro"/>
</dbReference>